<evidence type="ECO:0000313" key="14">
    <source>
        <dbReference type="EMBL" id="PAX06473.1"/>
    </source>
</evidence>
<feature type="transmembrane region" description="Helical" evidence="10">
    <location>
        <begin position="835"/>
        <end position="852"/>
    </location>
</feature>
<keyword evidence="8" id="KW-1015">Disulfide bond</keyword>
<dbReference type="EMBL" id="NSLI01000006">
    <property type="protein sequence ID" value="PAX06473.1"/>
    <property type="molecule type" value="Genomic_DNA"/>
</dbReference>
<evidence type="ECO:0000256" key="9">
    <source>
        <dbReference type="ARBA" id="ARBA00023284"/>
    </source>
</evidence>
<feature type="transmembrane region" description="Helical" evidence="10">
    <location>
        <begin position="536"/>
        <end position="554"/>
    </location>
</feature>
<dbReference type="GO" id="GO:0016491">
    <property type="term" value="F:oxidoreductase activity"/>
    <property type="evidence" value="ECO:0007669"/>
    <property type="project" value="UniProtKB-KW"/>
</dbReference>
<comment type="caution">
    <text evidence="14">The sequence shown here is derived from an EMBL/GenBank/DDBJ whole genome shotgun (WGS) entry which is preliminary data.</text>
</comment>
<evidence type="ECO:0000259" key="13">
    <source>
        <dbReference type="Pfam" id="PF07884"/>
    </source>
</evidence>
<keyword evidence="9" id="KW-0676">Redox-active center</keyword>
<dbReference type="InterPro" id="IPR001509">
    <property type="entry name" value="Epimerase_deHydtase"/>
</dbReference>
<evidence type="ECO:0000256" key="6">
    <source>
        <dbReference type="ARBA" id="ARBA00023002"/>
    </source>
</evidence>
<dbReference type="Gene3D" id="1.20.1440.130">
    <property type="entry name" value="VKOR domain"/>
    <property type="match status" value="1"/>
</dbReference>
<dbReference type="PANTHER" id="PTHR43245">
    <property type="entry name" value="BIFUNCTIONAL POLYMYXIN RESISTANCE PROTEIN ARNA"/>
    <property type="match status" value="1"/>
</dbReference>
<dbReference type="Pfam" id="PF07884">
    <property type="entry name" value="VKOR"/>
    <property type="match status" value="1"/>
</dbReference>
<dbReference type="Pfam" id="PF03779">
    <property type="entry name" value="SPW"/>
    <property type="match status" value="2"/>
</dbReference>
<dbReference type="InterPro" id="IPR050177">
    <property type="entry name" value="Lipid_A_modif_metabolic_enz"/>
</dbReference>
<feature type="domain" description="NAD-dependent epimerase/dehydratase" evidence="11">
    <location>
        <begin position="17"/>
        <end position="242"/>
    </location>
</feature>
<keyword evidence="6" id="KW-0560">Oxidoreductase</keyword>
<evidence type="ECO:0000259" key="12">
    <source>
        <dbReference type="Pfam" id="PF03779"/>
    </source>
</evidence>
<dbReference type="GO" id="GO:0016020">
    <property type="term" value="C:membrane"/>
    <property type="evidence" value="ECO:0007669"/>
    <property type="project" value="UniProtKB-SubCell"/>
</dbReference>
<protein>
    <submittedName>
        <fullName evidence="14">DNA polymerase III subunit epsilon</fullName>
    </submittedName>
</protein>
<dbReference type="Pfam" id="PF01370">
    <property type="entry name" value="Epimerase"/>
    <property type="match status" value="1"/>
</dbReference>
<dbReference type="OrthoDB" id="9814124at2"/>
<feature type="transmembrane region" description="Helical" evidence="10">
    <location>
        <begin position="730"/>
        <end position="757"/>
    </location>
</feature>
<evidence type="ECO:0000256" key="10">
    <source>
        <dbReference type="SAM" id="Phobius"/>
    </source>
</evidence>
<keyword evidence="7 10" id="KW-0472">Membrane</keyword>
<keyword evidence="5 10" id="KW-1133">Transmembrane helix</keyword>
<feature type="domain" description="SPW repeat-containing integral membrane" evidence="12">
    <location>
        <begin position="505"/>
        <end position="574"/>
    </location>
</feature>
<keyword evidence="3 10" id="KW-0812">Transmembrane</keyword>
<dbReference type="SUPFAM" id="SSF51735">
    <property type="entry name" value="NAD(P)-binding Rossmann-fold domains"/>
    <property type="match status" value="1"/>
</dbReference>
<sequence>MQQKDETSPAQAERPIVLVTGGTGYIGSAVRKRLGGAYRVVSLDRTKPGRAMDGDSVDTDLGSDEGVEKALTEVRERYGSRIASVIHLAAYYDVTGELNPMYEQVTVQGTRRLIDGLQAFDIDQFVFASTMLVHAATDQPDETINEDSPIAPAWAYPQSKVRTEELLRERHGRIPVVFLRIAGVYDDYGHQPFLAEQIARIYEHRLIGHLYPGMLCAGQSFVHLDDLADAVARLVERRRELPPELPLLIGEPEALGYGEVQDVIGRSLHGEGWTTLRIPQPIAKAGAWVQDAFLGDDASIRPWMVDASSDHYVLDITRARTLLGWEPSHRLRDALPKMVAALRADPQGWYRANKLNPALVAWYGKRPAKGAGESGPIAAVGGSDHHAMEQPGTVHAGMNHAAMVDEETPRPASAHEDMDHSRYGGHAGMGHGAAPEGGDAHAGHMAMMERDERRARWAHYATIGLGAWLLASPLVYDATTSAGVSEAVRAVTAERGLPSVEWRAQAMMVSDMLTGLAIMIFGAMSLSKRTAWFGQWANAFAGIWLLFAPLLLWTPSAAQYLNTMIVGAGVIAFAVLVPMMPGMSMAGMMDPKSVPPGWTYSPSTDAQRLPIVAMGLIGLLISRHLTAYQFGHIDHAWEPFFQGSPADPRNGTEEIITSDVSRAWPIPDAGLGAISYLLEILMAVMGTRDRWRTMPWMVTFFGILVIPLGVISIYFIIIQPIMIGTWSTPTLIAALAMLIMIPFALDEVIAMGQFLWWARCRGKSVLRTFFKGDAVEGGAVDDSDALASPGAFWRDTTRGVTLPWTLAAMMAIGAFLMLTRVVFGTSGPMANSDHVVGALAITVAIIATAEVARALRFLNAALGAWLVAAPWLLDGHGPAAGVASVALGVSLVALSFPRGHRSREHYAGWDKYVV</sequence>
<comment type="subcellular location">
    <subcellularLocation>
        <location evidence="1">Membrane</location>
        <topology evidence="1">Multi-pass membrane protein</topology>
    </subcellularLocation>
</comment>
<keyword evidence="15" id="KW-1185">Reference proteome</keyword>
<dbReference type="RefSeq" id="WP_095999608.1">
    <property type="nucleotide sequence ID" value="NZ_NSLI01000006.1"/>
</dbReference>
<feature type="transmembrane region" description="Helical" evidence="10">
    <location>
        <begin position="696"/>
        <end position="718"/>
    </location>
</feature>
<dbReference type="InterPro" id="IPR038354">
    <property type="entry name" value="VKOR_sf"/>
</dbReference>
<dbReference type="AlphaFoldDB" id="A0A2A2SB84"/>
<evidence type="ECO:0000256" key="7">
    <source>
        <dbReference type="ARBA" id="ARBA00023136"/>
    </source>
</evidence>
<comment type="similarity">
    <text evidence="2">Belongs to the VKOR family.</text>
</comment>
<dbReference type="CDD" id="cd12919">
    <property type="entry name" value="VKOR_2"/>
    <property type="match status" value="1"/>
</dbReference>
<dbReference type="Gene3D" id="3.40.50.720">
    <property type="entry name" value="NAD(P)-binding Rossmann-like Domain"/>
    <property type="match status" value="1"/>
</dbReference>
<gene>
    <name evidence="14" type="ORF">CKY28_17105</name>
</gene>
<evidence type="ECO:0000313" key="15">
    <source>
        <dbReference type="Proteomes" id="UP000218151"/>
    </source>
</evidence>
<evidence type="ECO:0000256" key="4">
    <source>
        <dbReference type="ARBA" id="ARBA00022719"/>
    </source>
</evidence>
<name>A0A2A2SB84_9SPHN</name>
<dbReference type="Proteomes" id="UP000218151">
    <property type="component" value="Unassembled WGS sequence"/>
</dbReference>
<evidence type="ECO:0000259" key="11">
    <source>
        <dbReference type="Pfam" id="PF01370"/>
    </source>
</evidence>
<reference evidence="15" key="1">
    <citation type="submission" date="2017-09" db="EMBL/GenBank/DDBJ databases">
        <authorList>
            <person name="Feng G."/>
            <person name="Zhu H."/>
        </authorList>
    </citation>
    <scope>NUCLEOTIDE SEQUENCE [LARGE SCALE GENOMIC DNA]</scope>
    <source>
        <strain evidence="15">1PNM-20</strain>
    </source>
</reference>
<feature type="transmembrane region" description="Helical" evidence="10">
    <location>
        <begin position="802"/>
        <end position="823"/>
    </location>
</feature>
<evidence type="ECO:0000256" key="1">
    <source>
        <dbReference type="ARBA" id="ARBA00004141"/>
    </source>
</evidence>
<evidence type="ECO:0000256" key="3">
    <source>
        <dbReference type="ARBA" id="ARBA00022692"/>
    </source>
</evidence>
<organism evidence="14 15">
    <name type="scientific">Sphingomonas lenta</name>
    <dbReference type="NCBI Taxonomy" id="1141887"/>
    <lineage>
        <taxon>Bacteria</taxon>
        <taxon>Pseudomonadati</taxon>
        <taxon>Pseudomonadota</taxon>
        <taxon>Alphaproteobacteria</taxon>
        <taxon>Sphingomonadales</taxon>
        <taxon>Sphingomonadaceae</taxon>
        <taxon>Sphingomonas</taxon>
    </lineage>
</organism>
<proteinExistence type="inferred from homology"/>
<dbReference type="InterPro" id="IPR005530">
    <property type="entry name" value="SPW"/>
</dbReference>
<keyword evidence="4" id="KW-0874">Quinone</keyword>
<feature type="domain" description="SPW repeat-containing integral membrane" evidence="12">
    <location>
        <begin position="804"/>
        <end position="895"/>
    </location>
</feature>
<dbReference type="InterPro" id="IPR012932">
    <property type="entry name" value="VKOR"/>
</dbReference>
<feature type="transmembrane region" description="Helical" evidence="10">
    <location>
        <begin position="560"/>
        <end position="579"/>
    </location>
</feature>
<feature type="transmembrane region" description="Helical" evidence="10">
    <location>
        <begin position="879"/>
        <end position="896"/>
    </location>
</feature>
<dbReference type="InterPro" id="IPR036291">
    <property type="entry name" value="NAD(P)-bd_dom_sf"/>
</dbReference>
<accession>A0A2A2SB84</accession>
<evidence type="ECO:0000256" key="2">
    <source>
        <dbReference type="ARBA" id="ARBA00006214"/>
    </source>
</evidence>
<evidence type="ECO:0000256" key="8">
    <source>
        <dbReference type="ARBA" id="ARBA00023157"/>
    </source>
</evidence>
<dbReference type="GO" id="GO:0048038">
    <property type="term" value="F:quinone binding"/>
    <property type="evidence" value="ECO:0007669"/>
    <property type="project" value="UniProtKB-KW"/>
</dbReference>
<feature type="domain" description="Vitamin K epoxide reductase" evidence="13">
    <location>
        <begin position="610"/>
        <end position="744"/>
    </location>
</feature>
<evidence type="ECO:0000256" key="5">
    <source>
        <dbReference type="ARBA" id="ARBA00022989"/>
    </source>
</evidence>